<dbReference type="Proteomes" id="UP000677016">
    <property type="component" value="Unassembled WGS sequence"/>
</dbReference>
<evidence type="ECO:0000256" key="4">
    <source>
        <dbReference type="ARBA" id="ARBA00022840"/>
    </source>
</evidence>
<protein>
    <submittedName>
        <fullName evidence="11">DEAD/DEAH box helicase</fullName>
    </submittedName>
</protein>
<dbReference type="PROSITE" id="PS51194">
    <property type="entry name" value="HELICASE_CTER"/>
    <property type="match status" value="1"/>
</dbReference>
<dbReference type="GO" id="GO:0003676">
    <property type="term" value="F:nucleic acid binding"/>
    <property type="evidence" value="ECO:0007669"/>
    <property type="project" value="InterPro"/>
</dbReference>
<dbReference type="GO" id="GO:0005524">
    <property type="term" value="F:ATP binding"/>
    <property type="evidence" value="ECO:0007669"/>
    <property type="project" value="UniProtKB-KW"/>
</dbReference>
<comment type="caution">
    <text evidence="11">The sequence shown here is derived from an EMBL/GenBank/DDBJ whole genome shotgun (WGS) entry which is preliminary data.</text>
</comment>
<comment type="similarity">
    <text evidence="5">Belongs to the DEAD box helicase family.</text>
</comment>
<dbReference type="GO" id="GO:0003724">
    <property type="term" value="F:RNA helicase activity"/>
    <property type="evidence" value="ECO:0007669"/>
    <property type="project" value="InterPro"/>
</dbReference>
<evidence type="ECO:0000256" key="1">
    <source>
        <dbReference type="ARBA" id="ARBA00022741"/>
    </source>
</evidence>
<evidence type="ECO:0000313" key="11">
    <source>
        <dbReference type="EMBL" id="MBR7742461.1"/>
    </source>
</evidence>
<dbReference type="InterPro" id="IPR014001">
    <property type="entry name" value="Helicase_ATP-bd"/>
</dbReference>
<keyword evidence="1" id="KW-0547">Nucleotide-binding</keyword>
<keyword evidence="12" id="KW-1185">Reference proteome</keyword>
<dbReference type="PANTHER" id="PTHR47959">
    <property type="entry name" value="ATP-DEPENDENT RNA HELICASE RHLE-RELATED"/>
    <property type="match status" value="1"/>
</dbReference>
<feature type="domain" description="Helicase ATP-binding" evidence="8">
    <location>
        <begin position="35"/>
        <end position="210"/>
    </location>
</feature>
<evidence type="ECO:0000256" key="3">
    <source>
        <dbReference type="ARBA" id="ARBA00022806"/>
    </source>
</evidence>
<dbReference type="SMART" id="SM00490">
    <property type="entry name" value="HELICc"/>
    <property type="match status" value="1"/>
</dbReference>
<dbReference type="EMBL" id="JAGSNF010000004">
    <property type="protein sequence ID" value="MBR7742461.1"/>
    <property type="molecule type" value="Genomic_DNA"/>
</dbReference>
<accession>A0A941HZP3</accession>
<sequence>MSDDTFGTLGVPPVLVDVLASAGISTPTPIQQATLPDSLAGRDVLGRGRTGSGKTLAFVLPLLSRVAADKGGRAPRRPRALVLAPTRELAAQIDEVAAPLAAALGLRTTTVFGGVGQGPQVSALRRGIDLLVACPGRLEDLIGQGHADLSRVEVTVIDEADHMSDLGFLPQVKRLLDATPPGGQRMLFSATLDSGIGVLAKRYLHDPVKHEADSDRSPVSAMAHHVLHVAPTAHLAVLTDLAAAPGRTVVFTRTKHRAKRIARQLNAAGVAAVELHGNLSQGQRTRTMEAFHSGAAGTLVATDIAARGIHVDDVALVVHADPPVEHKAYLHRSGRTARAGASGTVVTLMTDDQVRDVRDLTRKAGIRPTVTRAHETHPVLLELAPGDRSFEGGLVPSGPGGSRGGSGGGGRSDGGRSGGRSGGGRSGGRAGGGRSGGGRSGGGRSDGGSAGGRRSGGTRSTGVPAAAASGDGGGRRGNGRRRGSRRGGAASPTSRPGGAAAFSERAGGRRTR</sequence>
<dbReference type="Pfam" id="PF00270">
    <property type="entry name" value="DEAD"/>
    <property type="match status" value="1"/>
</dbReference>
<evidence type="ECO:0000256" key="6">
    <source>
        <dbReference type="PROSITE-ProRule" id="PRU00552"/>
    </source>
</evidence>
<dbReference type="GO" id="GO:0016787">
    <property type="term" value="F:hydrolase activity"/>
    <property type="evidence" value="ECO:0007669"/>
    <property type="project" value="UniProtKB-KW"/>
</dbReference>
<evidence type="ECO:0000259" key="8">
    <source>
        <dbReference type="PROSITE" id="PS51192"/>
    </source>
</evidence>
<dbReference type="SMART" id="SM00487">
    <property type="entry name" value="DEXDc"/>
    <property type="match status" value="1"/>
</dbReference>
<keyword evidence="4" id="KW-0067">ATP-binding</keyword>
<name>A0A941HZP3_9MICO</name>
<feature type="region of interest" description="Disordered" evidence="7">
    <location>
        <begin position="383"/>
        <end position="512"/>
    </location>
</feature>
<dbReference type="PROSITE" id="PS51192">
    <property type="entry name" value="HELICASE_ATP_BIND_1"/>
    <property type="match status" value="1"/>
</dbReference>
<dbReference type="SUPFAM" id="SSF52540">
    <property type="entry name" value="P-loop containing nucleoside triphosphate hydrolases"/>
    <property type="match status" value="1"/>
</dbReference>
<dbReference type="PANTHER" id="PTHR47959:SF13">
    <property type="entry name" value="ATP-DEPENDENT RNA HELICASE RHLE"/>
    <property type="match status" value="1"/>
</dbReference>
<feature type="domain" description="DEAD-box RNA helicase Q" evidence="10">
    <location>
        <begin position="4"/>
        <end position="32"/>
    </location>
</feature>
<organism evidence="11 12">
    <name type="scientific">Phycicoccus avicenniae</name>
    <dbReference type="NCBI Taxonomy" id="2828860"/>
    <lineage>
        <taxon>Bacteria</taxon>
        <taxon>Bacillati</taxon>
        <taxon>Actinomycetota</taxon>
        <taxon>Actinomycetes</taxon>
        <taxon>Micrococcales</taxon>
        <taxon>Intrasporangiaceae</taxon>
        <taxon>Phycicoccus</taxon>
    </lineage>
</organism>
<proteinExistence type="inferred from homology"/>
<dbReference type="InterPro" id="IPR014014">
    <property type="entry name" value="RNA_helicase_DEAD_Q_motif"/>
</dbReference>
<dbReference type="CDD" id="cd18787">
    <property type="entry name" value="SF2_C_DEAD"/>
    <property type="match status" value="1"/>
</dbReference>
<dbReference type="InterPro" id="IPR044742">
    <property type="entry name" value="DEAD/DEAH_RhlB"/>
</dbReference>
<feature type="compositionally biased region" description="Gly residues" evidence="7">
    <location>
        <begin position="398"/>
        <end position="455"/>
    </location>
</feature>
<keyword evidence="2" id="KW-0378">Hydrolase</keyword>
<dbReference type="Gene3D" id="3.40.50.300">
    <property type="entry name" value="P-loop containing nucleotide triphosphate hydrolases"/>
    <property type="match status" value="2"/>
</dbReference>
<feature type="compositionally biased region" description="Low complexity" evidence="7">
    <location>
        <begin position="457"/>
        <end position="469"/>
    </location>
</feature>
<dbReference type="InterPro" id="IPR050079">
    <property type="entry name" value="DEAD_box_RNA_helicase"/>
</dbReference>
<dbReference type="Pfam" id="PF00271">
    <property type="entry name" value="Helicase_C"/>
    <property type="match status" value="1"/>
</dbReference>
<evidence type="ECO:0000259" key="9">
    <source>
        <dbReference type="PROSITE" id="PS51194"/>
    </source>
</evidence>
<evidence type="ECO:0000256" key="5">
    <source>
        <dbReference type="ARBA" id="ARBA00038437"/>
    </source>
</evidence>
<evidence type="ECO:0000256" key="2">
    <source>
        <dbReference type="ARBA" id="ARBA00022801"/>
    </source>
</evidence>
<dbReference type="GO" id="GO:0005829">
    <property type="term" value="C:cytosol"/>
    <property type="evidence" value="ECO:0007669"/>
    <property type="project" value="TreeGrafter"/>
</dbReference>
<dbReference type="RefSeq" id="WP_211601634.1">
    <property type="nucleotide sequence ID" value="NZ_JAGSNF010000004.1"/>
</dbReference>
<evidence type="ECO:0000256" key="7">
    <source>
        <dbReference type="SAM" id="MobiDB-lite"/>
    </source>
</evidence>
<dbReference type="PROSITE" id="PS51195">
    <property type="entry name" value="Q_MOTIF"/>
    <property type="match status" value="1"/>
</dbReference>
<evidence type="ECO:0000313" key="12">
    <source>
        <dbReference type="Proteomes" id="UP000677016"/>
    </source>
</evidence>
<dbReference type="InterPro" id="IPR011545">
    <property type="entry name" value="DEAD/DEAH_box_helicase_dom"/>
</dbReference>
<dbReference type="InterPro" id="IPR027417">
    <property type="entry name" value="P-loop_NTPase"/>
</dbReference>
<dbReference type="CDD" id="cd00268">
    <property type="entry name" value="DEADc"/>
    <property type="match status" value="1"/>
</dbReference>
<gene>
    <name evidence="11" type="ORF">KC207_04050</name>
</gene>
<reference evidence="11" key="1">
    <citation type="submission" date="2021-04" db="EMBL/GenBank/DDBJ databases">
        <title>Phycicoccus avicenniae sp. nov., a novel endophytic actinomycetes isolated from branch of Avicennia mariana.</title>
        <authorList>
            <person name="Tuo L."/>
        </authorList>
    </citation>
    <scope>NUCLEOTIDE SEQUENCE</scope>
    <source>
        <strain evidence="11">BSK3Z-2</strain>
    </source>
</reference>
<evidence type="ECO:0000259" key="10">
    <source>
        <dbReference type="PROSITE" id="PS51195"/>
    </source>
</evidence>
<keyword evidence="3 11" id="KW-0347">Helicase</keyword>
<dbReference type="InterPro" id="IPR001650">
    <property type="entry name" value="Helicase_C-like"/>
</dbReference>
<feature type="short sequence motif" description="Q motif" evidence="6">
    <location>
        <begin position="4"/>
        <end position="32"/>
    </location>
</feature>
<dbReference type="AlphaFoldDB" id="A0A941HZP3"/>
<feature type="domain" description="Helicase C-terminal" evidence="9">
    <location>
        <begin position="237"/>
        <end position="384"/>
    </location>
</feature>